<evidence type="ECO:0000313" key="2">
    <source>
        <dbReference type="EMBL" id="TDW06531.1"/>
    </source>
</evidence>
<comment type="caution">
    <text evidence="2">The sequence shown here is derived from an EMBL/GenBank/DDBJ whole genome shotgun (WGS) entry which is preliminary data.</text>
</comment>
<dbReference type="Gene3D" id="3.40.50.300">
    <property type="entry name" value="P-loop containing nucleotide triphosphate hydrolases"/>
    <property type="match status" value="1"/>
</dbReference>
<dbReference type="InterPro" id="IPR027417">
    <property type="entry name" value="P-loop_NTPase"/>
</dbReference>
<protein>
    <recommendedName>
        <fullName evidence="4">RecF/RecN/SMC N-terminal domain-containing protein</fullName>
    </recommendedName>
</protein>
<evidence type="ECO:0000313" key="3">
    <source>
        <dbReference type="Proteomes" id="UP000294697"/>
    </source>
</evidence>
<dbReference type="SUPFAM" id="SSF52540">
    <property type="entry name" value="P-loop containing nucleoside triphosphate hydrolases"/>
    <property type="match status" value="1"/>
</dbReference>
<dbReference type="RefSeq" id="WP_166668461.1">
    <property type="nucleotide sequence ID" value="NZ_SODA01000005.1"/>
</dbReference>
<dbReference type="EMBL" id="SODA01000005">
    <property type="protein sequence ID" value="TDW06531.1"/>
    <property type="molecule type" value="Genomic_DNA"/>
</dbReference>
<sequence>RTSVERTFSRLKEHLNLENLTVMGAKKVKTHLIKNERISKLTNEKSILLNLNKGLELIRKWSKFKKEIKELKKELLEIALKENIDENILDLYRKAEEIFEEKKLDDCPLCGDSNKAIDEIKSEVSDYLKAAKKLTEVREKIKKADTAKRDEKVKLKELFKELNLDYVKENLNEKYIHKQKEKLLYNESDNYDQELETIDKIEEKLRNYKKKKEEISKYNEDIEKAEKAFEKEIESNKKIDEILQQIKEFEDIMNNHRNDFIKNLLSQLSGLIKEYYNDIVIDNKIEEIHFKNKKDIVLDINFKGYKGENNDPRKILSEGQLKCFGLAILLALHEKSGLSLLVLDDIINAVDIDHRKNMIDLIISESKKDRQIIITTYDKLFQEKLINLAEANTAVSYYFSDELLLKEANNNFADIIKRSTAKNDCRNALLYMRIALENAVYHMAEEQKINVPFKDEMRKYGLSQLLKSVIKSKKIIYPVKELLSDIKENYNYSMLNQEAHFWTETAHRIDHQTLEELRDKIIAIYKMKDLNNDCLPDLNKLKENGIEPVEEESNKKLVSAGILVKDGDDYASTSKWDDIKEYINQT</sequence>
<dbReference type="AlphaFoldDB" id="A0A4R7ZCW3"/>
<reference evidence="2 3" key="1">
    <citation type="submission" date="2019-03" db="EMBL/GenBank/DDBJ databases">
        <title>Subsurface microbial communities from deep shales in Ohio and West Virginia, USA.</title>
        <authorList>
            <person name="Wrighton K."/>
        </authorList>
    </citation>
    <scope>NUCLEOTIDE SEQUENCE [LARGE SCALE GENOMIC DNA]</scope>
    <source>
        <strain evidence="2 3">MSL9.2</strain>
    </source>
</reference>
<name>A0A4R7ZCW3_9FIRM</name>
<organism evidence="2 3">
    <name type="scientific">Halanaerobium saccharolyticum</name>
    <dbReference type="NCBI Taxonomy" id="43595"/>
    <lineage>
        <taxon>Bacteria</taxon>
        <taxon>Bacillati</taxon>
        <taxon>Bacillota</taxon>
        <taxon>Clostridia</taxon>
        <taxon>Halanaerobiales</taxon>
        <taxon>Halanaerobiaceae</taxon>
        <taxon>Halanaerobium</taxon>
    </lineage>
</organism>
<proteinExistence type="predicted"/>
<evidence type="ECO:0000256" key="1">
    <source>
        <dbReference type="SAM" id="Coils"/>
    </source>
</evidence>
<keyword evidence="1" id="KW-0175">Coiled coil</keyword>
<gene>
    <name evidence="2" type="ORF">C8C77_105167</name>
</gene>
<evidence type="ECO:0008006" key="4">
    <source>
        <dbReference type="Google" id="ProtNLM"/>
    </source>
</evidence>
<feature type="non-terminal residue" evidence="2">
    <location>
        <position position="1"/>
    </location>
</feature>
<feature type="coiled-coil region" evidence="1">
    <location>
        <begin position="191"/>
        <end position="259"/>
    </location>
</feature>
<dbReference type="Proteomes" id="UP000294697">
    <property type="component" value="Unassembled WGS sequence"/>
</dbReference>
<accession>A0A4R7ZCW3</accession>